<sequence>MTLKIQDTLSRQKKIFEPVNEGEVRMYVCGMTVQDKPHVGHMRAAVVGDMIRRYCEFLGYKVTFVNNFTDVDDKIIARAVEEKTEFKVIAERNMKAYLEAVEMLGNLPATYYPKATEHIQEILDLVQRLIDVGAAYAAQGDVYYRVSKNHEYGKLSGRKTSELQTGDQGEVVDAKEDPLDFTLWKAAKPEEPSWPSPWGPGRPGWHIECSAMSMKYLGETFDFHGGGIDLIFPHHENEIAQSESVTHKPFANFWIHNGLVNLSGEKMSKSTQHFYLFEDLAKRVDPMVIRYYLFSTHYRSPIEFSDERLEEAGKAYGRLAETKKRAEEALGDLNSVPRNRLADLENGDPLPADVMEKAREFLASMNDDFNTARALGFLFETSHIVNRLVDEEVKTGGGSAAAAFGILKEMMDLLGIRWPASVECEAPDDICRLAQQRAEARSAKNWQEADRLREEIQAKGWEVADKGGAFVLKPR</sequence>
<evidence type="ECO:0000313" key="16">
    <source>
        <dbReference type="Proteomes" id="UP000777784"/>
    </source>
</evidence>
<evidence type="ECO:0000256" key="3">
    <source>
        <dbReference type="ARBA" id="ARBA00011245"/>
    </source>
</evidence>
<dbReference type="SUPFAM" id="SSF52374">
    <property type="entry name" value="Nucleotidylyl transferase"/>
    <property type="match status" value="1"/>
</dbReference>
<dbReference type="Pfam" id="PF01406">
    <property type="entry name" value="tRNA-synt_1e"/>
    <property type="match status" value="1"/>
</dbReference>
<evidence type="ECO:0000256" key="4">
    <source>
        <dbReference type="ARBA" id="ARBA00022490"/>
    </source>
</evidence>
<dbReference type="PRINTS" id="PR00983">
    <property type="entry name" value="TRNASYNTHCYS"/>
</dbReference>
<dbReference type="GO" id="GO:0004817">
    <property type="term" value="F:cysteine-tRNA ligase activity"/>
    <property type="evidence" value="ECO:0007669"/>
    <property type="project" value="UniProtKB-UniRule"/>
</dbReference>
<evidence type="ECO:0000256" key="12">
    <source>
        <dbReference type="ARBA" id="ARBA00047398"/>
    </source>
</evidence>
<dbReference type="FunFam" id="3.40.50.620:FF:000130">
    <property type="entry name" value="Cysteine--tRNA ligase"/>
    <property type="match status" value="1"/>
</dbReference>
<gene>
    <name evidence="13 15" type="primary">cysS</name>
    <name evidence="15" type="ORF">KJ970_08185</name>
</gene>
<dbReference type="NCBIfam" id="TIGR00435">
    <property type="entry name" value="cysS"/>
    <property type="match status" value="1"/>
</dbReference>
<feature type="short sequence motif" description="'KMSKS' region" evidence="13">
    <location>
        <begin position="266"/>
        <end position="270"/>
    </location>
</feature>
<dbReference type="GO" id="GO:0005829">
    <property type="term" value="C:cytosol"/>
    <property type="evidence" value="ECO:0007669"/>
    <property type="project" value="TreeGrafter"/>
</dbReference>
<feature type="binding site" evidence="13">
    <location>
        <position position="269"/>
    </location>
    <ligand>
        <name>ATP</name>
        <dbReference type="ChEBI" id="CHEBI:30616"/>
    </ligand>
</feature>
<feature type="binding site" evidence="13">
    <location>
        <position position="209"/>
    </location>
    <ligand>
        <name>Zn(2+)</name>
        <dbReference type="ChEBI" id="CHEBI:29105"/>
    </ligand>
</feature>
<dbReference type="InterPro" id="IPR009080">
    <property type="entry name" value="tRNAsynth_Ia_anticodon-bd"/>
</dbReference>
<dbReference type="Gene3D" id="1.20.120.1910">
    <property type="entry name" value="Cysteine-tRNA ligase, C-terminal anti-codon recognition domain"/>
    <property type="match status" value="1"/>
</dbReference>
<dbReference type="InterPro" id="IPR024909">
    <property type="entry name" value="Cys-tRNA/MSH_ligase"/>
</dbReference>
<dbReference type="EC" id="6.1.1.16" evidence="13"/>
<dbReference type="InterPro" id="IPR015273">
    <property type="entry name" value="Cys-tRNA-synt_Ia_DALR"/>
</dbReference>
<evidence type="ECO:0000256" key="6">
    <source>
        <dbReference type="ARBA" id="ARBA00022723"/>
    </source>
</evidence>
<comment type="cofactor">
    <cofactor evidence="13">
        <name>Zn(2+)</name>
        <dbReference type="ChEBI" id="CHEBI:29105"/>
    </cofactor>
    <text evidence="13">Binds 1 zinc ion per subunit.</text>
</comment>
<keyword evidence="5 13" id="KW-0436">Ligase</keyword>
<evidence type="ECO:0000256" key="13">
    <source>
        <dbReference type="HAMAP-Rule" id="MF_00041"/>
    </source>
</evidence>
<proteinExistence type="inferred from homology"/>
<keyword evidence="7 13" id="KW-0547">Nucleotide-binding</keyword>
<dbReference type="GO" id="GO:0006423">
    <property type="term" value="P:cysteinyl-tRNA aminoacylation"/>
    <property type="evidence" value="ECO:0007669"/>
    <property type="project" value="UniProtKB-UniRule"/>
</dbReference>
<dbReference type="GO" id="GO:0005524">
    <property type="term" value="F:ATP binding"/>
    <property type="evidence" value="ECO:0007669"/>
    <property type="project" value="UniProtKB-UniRule"/>
</dbReference>
<dbReference type="AlphaFoldDB" id="A0A948W3B1"/>
<feature type="domain" description="Cysteinyl-tRNA synthetase class Ia DALR" evidence="14">
    <location>
        <begin position="360"/>
        <end position="423"/>
    </location>
</feature>
<comment type="similarity">
    <text evidence="2 13">Belongs to the class-I aminoacyl-tRNA synthetase family.</text>
</comment>
<dbReference type="SMART" id="SM00840">
    <property type="entry name" value="DALR_2"/>
    <property type="match status" value="1"/>
</dbReference>
<feature type="binding site" evidence="13">
    <location>
        <position position="29"/>
    </location>
    <ligand>
        <name>Zn(2+)</name>
        <dbReference type="ChEBI" id="CHEBI:29105"/>
    </ligand>
</feature>
<evidence type="ECO:0000256" key="5">
    <source>
        <dbReference type="ARBA" id="ARBA00022598"/>
    </source>
</evidence>
<organism evidence="15 16">
    <name type="scientific">Eiseniibacteriota bacterium</name>
    <dbReference type="NCBI Taxonomy" id="2212470"/>
    <lineage>
        <taxon>Bacteria</taxon>
        <taxon>Candidatus Eiseniibacteriota</taxon>
    </lineage>
</organism>
<evidence type="ECO:0000256" key="1">
    <source>
        <dbReference type="ARBA" id="ARBA00004496"/>
    </source>
</evidence>
<dbReference type="SUPFAM" id="SSF47323">
    <property type="entry name" value="Anticodon-binding domain of a subclass of class I aminoacyl-tRNA synthetases"/>
    <property type="match status" value="1"/>
</dbReference>
<evidence type="ECO:0000313" key="15">
    <source>
        <dbReference type="EMBL" id="MBU2690892.1"/>
    </source>
</evidence>
<evidence type="ECO:0000256" key="8">
    <source>
        <dbReference type="ARBA" id="ARBA00022833"/>
    </source>
</evidence>
<keyword evidence="4 13" id="KW-0963">Cytoplasm</keyword>
<protein>
    <recommendedName>
        <fullName evidence="13">Cysteine--tRNA ligase</fullName>
        <ecNumber evidence="13">6.1.1.16</ecNumber>
    </recommendedName>
    <alternativeName>
        <fullName evidence="13">Cysteinyl-tRNA synthetase</fullName>
        <shortName evidence="13">CysRS</shortName>
    </alternativeName>
</protein>
<feature type="binding site" evidence="13">
    <location>
        <position position="234"/>
    </location>
    <ligand>
        <name>Zn(2+)</name>
        <dbReference type="ChEBI" id="CHEBI:29105"/>
    </ligand>
</feature>
<dbReference type="InterPro" id="IPR014729">
    <property type="entry name" value="Rossmann-like_a/b/a_fold"/>
</dbReference>
<evidence type="ECO:0000256" key="2">
    <source>
        <dbReference type="ARBA" id="ARBA00005594"/>
    </source>
</evidence>
<comment type="caution">
    <text evidence="15">The sequence shown here is derived from an EMBL/GenBank/DDBJ whole genome shotgun (WGS) entry which is preliminary data.</text>
</comment>
<keyword evidence="8 13" id="KW-0862">Zinc</keyword>
<comment type="subunit">
    <text evidence="3 13">Monomer.</text>
</comment>
<dbReference type="Gene3D" id="3.40.50.620">
    <property type="entry name" value="HUPs"/>
    <property type="match status" value="1"/>
</dbReference>
<feature type="binding site" evidence="13">
    <location>
        <position position="238"/>
    </location>
    <ligand>
        <name>Zn(2+)</name>
        <dbReference type="ChEBI" id="CHEBI:29105"/>
    </ligand>
</feature>
<accession>A0A948W3B1</accession>
<dbReference type="Pfam" id="PF09190">
    <property type="entry name" value="DALR_2"/>
    <property type="match status" value="1"/>
</dbReference>
<evidence type="ECO:0000259" key="14">
    <source>
        <dbReference type="SMART" id="SM00840"/>
    </source>
</evidence>
<evidence type="ECO:0000256" key="9">
    <source>
        <dbReference type="ARBA" id="ARBA00022840"/>
    </source>
</evidence>
<name>A0A948W3B1_UNCEI</name>
<keyword evidence="9 13" id="KW-0067">ATP-binding</keyword>
<comment type="subcellular location">
    <subcellularLocation>
        <location evidence="1 13">Cytoplasm</location>
    </subcellularLocation>
</comment>
<dbReference type="Proteomes" id="UP000777784">
    <property type="component" value="Unassembled WGS sequence"/>
</dbReference>
<feature type="short sequence motif" description="'HIGH' region" evidence="13">
    <location>
        <begin position="31"/>
        <end position="41"/>
    </location>
</feature>
<dbReference type="HAMAP" id="MF_00041">
    <property type="entry name" value="Cys_tRNA_synth"/>
    <property type="match status" value="1"/>
</dbReference>
<dbReference type="CDD" id="cd00672">
    <property type="entry name" value="CysRS_core"/>
    <property type="match status" value="1"/>
</dbReference>
<dbReference type="GO" id="GO:0008270">
    <property type="term" value="F:zinc ion binding"/>
    <property type="evidence" value="ECO:0007669"/>
    <property type="project" value="UniProtKB-UniRule"/>
</dbReference>
<keyword evidence="11 13" id="KW-0030">Aminoacyl-tRNA synthetase</keyword>
<evidence type="ECO:0000256" key="7">
    <source>
        <dbReference type="ARBA" id="ARBA00022741"/>
    </source>
</evidence>
<evidence type="ECO:0000256" key="11">
    <source>
        <dbReference type="ARBA" id="ARBA00023146"/>
    </source>
</evidence>
<dbReference type="InterPro" id="IPR032678">
    <property type="entry name" value="tRNA-synt_1_cat_dom"/>
</dbReference>
<reference evidence="15" key="1">
    <citation type="submission" date="2021-05" db="EMBL/GenBank/DDBJ databases">
        <title>Energy efficiency and biological interactions define the core microbiome of deep oligotrophic groundwater.</title>
        <authorList>
            <person name="Mehrshad M."/>
            <person name="Lopez-Fernandez M."/>
            <person name="Bell E."/>
            <person name="Bernier-Latmani R."/>
            <person name="Bertilsson S."/>
            <person name="Dopson M."/>
        </authorList>
    </citation>
    <scope>NUCLEOTIDE SEQUENCE</scope>
    <source>
        <strain evidence="15">Modern_marine.mb.64</strain>
    </source>
</reference>
<dbReference type="InterPro" id="IPR015803">
    <property type="entry name" value="Cys-tRNA-ligase"/>
</dbReference>
<keyword evidence="10 13" id="KW-0648">Protein biosynthesis</keyword>
<evidence type="ECO:0000256" key="10">
    <source>
        <dbReference type="ARBA" id="ARBA00022917"/>
    </source>
</evidence>
<dbReference type="PANTHER" id="PTHR10890:SF3">
    <property type="entry name" value="CYSTEINE--TRNA LIGASE, CYTOPLASMIC"/>
    <property type="match status" value="1"/>
</dbReference>
<keyword evidence="6 13" id="KW-0479">Metal-binding</keyword>
<dbReference type="EMBL" id="JAHJDP010000041">
    <property type="protein sequence ID" value="MBU2690892.1"/>
    <property type="molecule type" value="Genomic_DNA"/>
</dbReference>
<comment type="catalytic activity">
    <reaction evidence="12 13">
        <text>tRNA(Cys) + L-cysteine + ATP = L-cysteinyl-tRNA(Cys) + AMP + diphosphate</text>
        <dbReference type="Rhea" id="RHEA:17773"/>
        <dbReference type="Rhea" id="RHEA-COMP:9661"/>
        <dbReference type="Rhea" id="RHEA-COMP:9679"/>
        <dbReference type="ChEBI" id="CHEBI:30616"/>
        <dbReference type="ChEBI" id="CHEBI:33019"/>
        <dbReference type="ChEBI" id="CHEBI:35235"/>
        <dbReference type="ChEBI" id="CHEBI:78442"/>
        <dbReference type="ChEBI" id="CHEBI:78517"/>
        <dbReference type="ChEBI" id="CHEBI:456215"/>
        <dbReference type="EC" id="6.1.1.16"/>
    </reaction>
</comment>
<dbReference type="PANTHER" id="PTHR10890">
    <property type="entry name" value="CYSTEINYL-TRNA SYNTHETASE"/>
    <property type="match status" value="1"/>
</dbReference>